<dbReference type="InterPro" id="IPR010640">
    <property type="entry name" value="Low_temperature_requirement_A"/>
</dbReference>
<feature type="transmembrane region" description="Helical" evidence="1">
    <location>
        <begin position="56"/>
        <end position="76"/>
    </location>
</feature>
<evidence type="ECO:0000313" key="2">
    <source>
        <dbReference type="EMBL" id="TDM00672.1"/>
    </source>
</evidence>
<feature type="transmembrane region" description="Helical" evidence="1">
    <location>
        <begin position="264"/>
        <end position="283"/>
    </location>
</feature>
<dbReference type="RefSeq" id="WP_133418168.1">
    <property type="nucleotide sequence ID" value="NZ_SCWD01000004.1"/>
</dbReference>
<dbReference type="Proteomes" id="UP000295280">
    <property type="component" value="Unassembled WGS sequence"/>
</dbReference>
<feature type="transmembrane region" description="Helical" evidence="1">
    <location>
        <begin position="303"/>
        <end position="322"/>
    </location>
</feature>
<dbReference type="PANTHER" id="PTHR36840:SF1">
    <property type="entry name" value="BLL5714 PROTEIN"/>
    <property type="match status" value="1"/>
</dbReference>
<feature type="transmembrane region" description="Helical" evidence="1">
    <location>
        <begin position="115"/>
        <end position="133"/>
    </location>
</feature>
<dbReference type="EMBL" id="SCWD01000004">
    <property type="protein sequence ID" value="TDM00672.1"/>
    <property type="molecule type" value="Genomic_DNA"/>
</dbReference>
<sequence length="387" mass="44519">MNESYHPEDLTNRHEEKEKAVDTTELFYDLVFVYAISQISHTILSTEHGNIPLINFAKYLMMTLVFYTVWSYQTSYTNRFGLIRTKDLFFLLFNMFIAIFLAISLKADIESVFDPINICIAILFTSTSLQFFLTLRDKILPHDRFASIVFGSSLLVSALLASLAIFISAPWMYVAFVLAILSANLMPMPFNQKLQLSGINVPHMSERYSLLIIIMFGEAIIGLTEIFKIKEFHFTYILLFLILISLFGTYWLKTNRLIQKENYASGLSMIIAHFLMILGIGLLNASLVLNAKEPVEDTFNIQLMYAALASFYSGMMLTLQYAHEKFTSARQLRILIPVILIIGFMIAYLTRNYAYTLTIICVITTVTIFLIYLYLYKYKHPDIAEED</sequence>
<feature type="transmembrane region" description="Helical" evidence="1">
    <location>
        <begin position="334"/>
        <end position="350"/>
    </location>
</feature>
<comment type="caution">
    <text evidence="2">The sequence shown here is derived from an EMBL/GenBank/DDBJ whole genome shotgun (WGS) entry which is preliminary data.</text>
</comment>
<evidence type="ECO:0008006" key="4">
    <source>
        <dbReference type="Google" id="ProtNLM"/>
    </source>
</evidence>
<protein>
    <recommendedName>
        <fullName evidence="4">Low temperature requirement protein A</fullName>
    </recommendedName>
</protein>
<dbReference type="AlphaFoldDB" id="A0A9Q8CKG4"/>
<feature type="transmembrane region" description="Helical" evidence="1">
    <location>
        <begin position="356"/>
        <end position="375"/>
    </location>
</feature>
<keyword evidence="1" id="KW-1133">Transmembrane helix</keyword>
<feature type="transmembrane region" description="Helical" evidence="1">
    <location>
        <begin position="145"/>
        <end position="165"/>
    </location>
</feature>
<reference evidence="2 3" key="1">
    <citation type="submission" date="2019-01" db="EMBL/GenBank/DDBJ databases">
        <title>Draft genome sequences of the type strains of six Macrococcus species.</title>
        <authorList>
            <person name="Mazhar S."/>
            <person name="Altermann E."/>
            <person name="Hill C."/>
            <person name="Mcauliffe O."/>
        </authorList>
    </citation>
    <scope>NUCLEOTIDE SEQUENCE [LARGE SCALE GENOMIC DNA]</scope>
    <source>
        <strain evidence="2 3">ATCC 51828</strain>
    </source>
</reference>
<dbReference type="OrthoDB" id="9798526at2"/>
<feature type="transmembrane region" description="Helical" evidence="1">
    <location>
        <begin position="171"/>
        <end position="187"/>
    </location>
</feature>
<keyword evidence="1" id="KW-0812">Transmembrane</keyword>
<evidence type="ECO:0000256" key="1">
    <source>
        <dbReference type="SAM" id="Phobius"/>
    </source>
</evidence>
<dbReference type="PANTHER" id="PTHR36840">
    <property type="entry name" value="BLL5714 PROTEIN"/>
    <property type="match status" value="1"/>
</dbReference>
<feature type="transmembrane region" description="Helical" evidence="1">
    <location>
        <begin position="88"/>
        <end position="109"/>
    </location>
</feature>
<gene>
    <name evidence="2" type="ORF">ERX40_09020</name>
</gene>
<evidence type="ECO:0000313" key="3">
    <source>
        <dbReference type="Proteomes" id="UP000295280"/>
    </source>
</evidence>
<organism evidence="2 3">
    <name type="scientific">Macrococcus carouselicus</name>
    <dbReference type="NCBI Taxonomy" id="69969"/>
    <lineage>
        <taxon>Bacteria</taxon>
        <taxon>Bacillati</taxon>
        <taxon>Bacillota</taxon>
        <taxon>Bacilli</taxon>
        <taxon>Bacillales</taxon>
        <taxon>Staphylococcaceae</taxon>
        <taxon>Macrococcus</taxon>
    </lineage>
</organism>
<keyword evidence="3" id="KW-1185">Reference proteome</keyword>
<dbReference type="Pfam" id="PF06772">
    <property type="entry name" value="LtrA"/>
    <property type="match status" value="1"/>
</dbReference>
<proteinExistence type="predicted"/>
<feature type="transmembrane region" description="Helical" evidence="1">
    <location>
        <begin position="233"/>
        <end position="252"/>
    </location>
</feature>
<accession>A0A9Q8CKG4</accession>
<keyword evidence="1" id="KW-0472">Membrane</keyword>
<feature type="transmembrane region" description="Helical" evidence="1">
    <location>
        <begin position="208"/>
        <end position="227"/>
    </location>
</feature>
<name>A0A9Q8CKG4_9STAP</name>